<organism evidence="2 3">
    <name type="scientific">Orbilia javanica</name>
    <dbReference type="NCBI Taxonomy" id="47235"/>
    <lineage>
        <taxon>Eukaryota</taxon>
        <taxon>Fungi</taxon>
        <taxon>Dikarya</taxon>
        <taxon>Ascomycota</taxon>
        <taxon>Pezizomycotina</taxon>
        <taxon>Orbiliomycetes</taxon>
        <taxon>Orbiliales</taxon>
        <taxon>Orbiliaceae</taxon>
        <taxon>Orbilia</taxon>
    </lineage>
</organism>
<proteinExistence type="predicted"/>
<reference evidence="2 3" key="1">
    <citation type="submission" date="2019-10" db="EMBL/GenBank/DDBJ databases">
        <authorList>
            <person name="Palmer J.M."/>
        </authorList>
    </citation>
    <scope>NUCLEOTIDE SEQUENCE [LARGE SCALE GENOMIC DNA]</scope>
    <source>
        <strain evidence="2 3">TWF718</strain>
    </source>
</reference>
<dbReference type="Proteomes" id="UP001313282">
    <property type="component" value="Unassembled WGS sequence"/>
</dbReference>
<dbReference type="EMBL" id="JAVHNR010000012">
    <property type="protein sequence ID" value="KAK6329993.1"/>
    <property type="molecule type" value="Genomic_DNA"/>
</dbReference>
<keyword evidence="3" id="KW-1185">Reference proteome</keyword>
<protein>
    <submittedName>
        <fullName evidence="2">Uncharacterized protein</fullName>
    </submittedName>
</protein>
<feature type="region of interest" description="Disordered" evidence="1">
    <location>
        <begin position="42"/>
        <end position="69"/>
    </location>
</feature>
<accession>A0AAN8MES7</accession>
<comment type="caution">
    <text evidence="2">The sequence shown here is derived from an EMBL/GenBank/DDBJ whole genome shotgun (WGS) entry which is preliminary data.</text>
</comment>
<sequence length="69" mass="7604">MGHNLGSKCSRLWESYFAFPEENARGASAQLALNRADLVNGDTKRSPFRRVGTHPSATSKYFGSQNTDV</sequence>
<dbReference type="AlphaFoldDB" id="A0AAN8MES7"/>
<evidence type="ECO:0000256" key="1">
    <source>
        <dbReference type="SAM" id="MobiDB-lite"/>
    </source>
</evidence>
<evidence type="ECO:0000313" key="3">
    <source>
        <dbReference type="Proteomes" id="UP001313282"/>
    </source>
</evidence>
<feature type="compositionally biased region" description="Polar residues" evidence="1">
    <location>
        <begin position="55"/>
        <end position="69"/>
    </location>
</feature>
<name>A0AAN8MES7_9PEZI</name>
<evidence type="ECO:0000313" key="2">
    <source>
        <dbReference type="EMBL" id="KAK6329993.1"/>
    </source>
</evidence>
<gene>
    <name evidence="2" type="ORF">TWF718_003420</name>
</gene>